<dbReference type="EMBL" id="BAABDO010000024">
    <property type="protein sequence ID" value="GAA4137603.1"/>
    <property type="molecule type" value="Genomic_DNA"/>
</dbReference>
<protein>
    <submittedName>
        <fullName evidence="2">Uncharacterized protein</fullName>
    </submittedName>
</protein>
<keyword evidence="1" id="KW-0812">Transmembrane</keyword>
<name>A0ABP7YLC4_9ACTN</name>
<keyword evidence="3" id="KW-1185">Reference proteome</keyword>
<gene>
    <name evidence="2" type="ORF">GCM10022416_22250</name>
</gene>
<sequence length="94" mass="9981">MELTDRNSVLFPEVALIGAGISLCVMIRMLTYRGAFAYVAPKPAVLSSTPHGAGVGRPVMHCDHTGILLALHTARLNLSDPPPASGWDICLLLT</sequence>
<proteinExistence type="predicted"/>
<accession>A0ABP7YLC4</accession>
<evidence type="ECO:0000256" key="1">
    <source>
        <dbReference type="SAM" id="Phobius"/>
    </source>
</evidence>
<keyword evidence="1" id="KW-1133">Transmembrane helix</keyword>
<evidence type="ECO:0000313" key="3">
    <source>
        <dbReference type="Proteomes" id="UP001500266"/>
    </source>
</evidence>
<organism evidence="2 3">
    <name type="scientific">Actinomadura keratinilytica</name>
    <dbReference type="NCBI Taxonomy" id="547461"/>
    <lineage>
        <taxon>Bacteria</taxon>
        <taxon>Bacillati</taxon>
        <taxon>Actinomycetota</taxon>
        <taxon>Actinomycetes</taxon>
        <taxon>Streptosporangiales</taxon>
        <taxon>Thermomonosporaceae</taxon>
        <taxon>Actinomadura</taxon>
    </lineage>
</organism>
<reference evidence="3" key="1">
    <citation type="journal article" date="2019" name="Int. J. Syst. Evol. Microbiol.">
        <title>The Global Catalogue of Microorganisms (GCM) 10K type strain sequencing project: providing services to taxonomists for standard genome sequencing and annotation.</title>
        <authorList>
            <consortium name="The Broad Institute Genomics Platform"/>
            <consortium name="The Broad Institute Genome Sequencing Center for Infectious Disease"/>
            <person name="Wu L."/>
            <person name="Ma J."/>
        </authorList>
    </citation>
    <scope>NUCLEOTIDE SEQUENCE [LARGE SCALE GENOMIC DNA]</scope>
    <source>
        <strain evidence="3">JCM 17316</strain>
    </source>
</reference>
<feature type="transmembrane region" description="Helical" evidence="1">
    <location>
        <begin position="14"/>
        <end position="32"/>
    </location>
</feature>
<keyword evidence="1" id="KW-0472">Membrane</keyword>
<comment type="caution">
    <text evidence="2">The sequence shown here is derived from an EMBL/GenBank/DDBJ whole genome shotgun (WGS) entry which is preliminary data.</text>
</comment>
<evidence type="ECO:0000313" key="2">
    <source>
        <dbReference type="EMBL" id="GAA4137603.1"/>
    </source>
</evidence>
<dbReference type="Proteomes" id="UP001500266">
    <property type="component" value="Unassembled WGS sequence"/>
</dbReference>
<dbReference type="RefSeq" id="WP_345020144.1">
    <property type="nucleotide sequence ID" value="NZ_BAABDO010000024.1"/>
</dbReference>